<comment type="caution">
    <text evidence="1">The sequence shown here is derived from an EMBL/GenBank/DDBJ whole genome shotgun (WGS) entry which is preliminary data.</text>
</comment>
<sequence length="86" mass="8637">MASNGPSWADQWGGGSGGYGDEGNDKGKTARLGGGTKMTEVKAVASAGFDKAKAAAAVGAKKVKSGTAGGIKWVKAQYEKRKSSSK</sequence>
<evidence type="ECO:0000313" key="2">
    <source>
        <dbReference type="Proteomes" id="UP001060085"/>
    </source>
</evidence>
<proteinExistence type="predicted"/>
<accession>A0ACC0AMB9</accession>
<name>A0ACC0AMB9_CATRO</name>
<evidence type="ECO:0000313" key="1">
    <source>
        <dbReference type="EMBL" id="KAI5660646.1"/>
    </source>
</evidence>
<keyword evidence="2" id="KW-1185">Reference proteome</keyword>
<gene>
    <name evidence="1" type="ORF">M9H77_19969</name>
</gene>
<organism evidence="1 2">
    <name type="scientific">Catharanthus roseus</name>
    <name type="common">Madagascar periwinkle</name>
    <name type="synonym">Vinca rosea</name>
    <dbReference type="NCBI Taxonomy" id="4058"/>
    <lineage>
        <taxon>Eukaryota</taxon>
        <taxon>Viridiplantae</taxon>
        <taxon>Streptophyta</taxon>
        <taxon>Embryophyta</taxon>
        <taxon>Tracheophyta</taxon>
        <taxon>Spermatophyta</taxon>
        <taxon>Magnoliopsida</taxon>
        <taxon>eudicotyledons</taxon>
        <taxon>Gunneridae</taxon>
        <taxon>Pentapetalae</taxon>
        <taxon>asterids</taxon>
        <taxon>lamiids</taxon>
        <taxon>Gentianales</taxon>
        <taxon>Apocynaceae</taxon>
        <taxon>Rauvolfioideae</taxon>
        <taxon>Vinceae</taxon>
        <taxon>Catharanthinae</taxon>
        <taxon>Catharanthus</taxon>
    </lineage>
</organism>
<dbReference type="Proteomes" id="UP001060085">
    <property type="component" value="Linkage Group LG05"/>
</dbReference>
<dbReference type="EMBL" id="CM044705">
    <property type="protein sequence ID" value="KAI5660646.1"/>
    <property type="molecule type" value="Genomic_DNA"/>
</dbReference>
<protein>
    <submittedName>
        <fullName evidence="1">Uncharacterized protein</fullName>
    </submittedName>
</protein>
<reference evidence="2" key="1">
    <citation type="journal article" date="2023" name="Nat. Plants">
        <title>Single-cell RNA sequencing provides a high-resolution roadmap for understanding the multicellular compartmentation of specialized metabolism.</title>
        <authorList>
            <person name="Sun S."/>
            <person name="Shen X."/>
            <person name="Li Y."/>
            <person name="Li Y."/>
            <person name="Wang S."/>
            <person name="Li R."/>
            <person name="Zhang H."/>
            <person name="Shen G."/>
            <person name="Guo B."/>
            <person name="Wei J."/>
            <person name="Xu J."/>
            <person name="St-Pierre B."/>
            <person name="Chen S."/>
            <person name="Sun C."/>
        </authorList>
    </citation>
    <scope>NUCLEOTIDE SEQUENCE [LARGE SCALE GENOMIC DNA]</scope>
</reference>